<feature type="compositionally biased region" description="Polar residues" evidence="2">
    <location>
        <begin position="1191"/>
        <end position="1200"/>
    </location>
</feature>
<dbReference type="Proteomes" id="UP000472263">
    <property type="component" value="Chromosome 20"/>
</dbReference>
<dbReference type="GO" id="GO:0010719">
    <property type="term" value="P:negative regulation of epithelial to mesenchymal transition"/>
    <property type="evidence" value="ECO:0007669"/>
    <property type="project" value="TreeGrafter"/>
</dbReference>
<dbReference type="InterPro" id="IPR036638">
    <property type="entry name" value="HLH_DNA-bd_sf"/>
</dbReference>
<dbReference type="SUPFAM" id="SSF47459">
    <property type="entry name" value="HLH, helix-loop-helix DNA-binding domain"/>
    <property type="match status" value="1"/>
</dbReference>
<feature type="compositionally biased region" description="Polar residues" evidence="2">
    <location>
        <begin position="2014"/>
        <end position="2036"/>
    </location>
</feature>
<proteinExistence type="predicted"/>
<dbReference type="InterPro" id="IPR053252">
    <property type="entry name" value="EMT_regulator"/>
</dbReference>
<feature type="compositionally biased region" description="Low complexity" evidence="2">
    <location>
        <begin position="1924"/>
        <end position="1937"/>
    </location>
</feature>
<feature type="region of interest" description="Disordered" evidence="2">
    <location>
        <begin position="1514"/>
        <end position="1566"/>
    </location>
</feature>
<dbReference type="GO" id="GO:0000977">
    <property type="term" value="F:RNA polymerase II transcription regulatory region sequence-specific DNA binding"/>
    <property type="evidence" value="ECO:0007669"/>
    <property type="project" value="TreeGrafter"/>
</dbReference>
<feature type="region of interest" description="Disordered" evidence="2">
    <location>
        <begin position="1108"/>
        <end position="1175"/>
    </location>
</feature>
<feature type="compositionally biased region" description="Low complexity" evidence="2">
    <location>
        <begin position="2328"/>
        <end position="2344"/>
    </location>
</feature>
<feature type="region of interest" description="Disordered" evidence="2">
    <location>
        <begin position="1914"/>
        <end position="1967"/>
    </location>
</feature>
<protein>
    <submittedName>
        <fullName evidence="4">Upstream transcription factor family member 3</fullName>
    </submittedName>
</protein>
<dbReference type="PROSITE" id="PS50888">
    <property type="entry name" value="BHLH"/>
    <property type="match status" value="1"/>
</dbReference>
<feature type="compositionally biased region" description="Polar residues" evidence="2">
    <location>
        <begin position="1397"/>
        <end position="1414"/>
    </location>
</feature>
<reference evidence="4" key="2">
    <citation type="submission" date="2025-08" db="UniProtKB">
        <authorList>
            <consortium name="Ensembl"/>
        </authorList>
    </citation>
    <scope>IDENTIFICATION</scope>
</reference>
<evidence type="ECO:0000256" key="2">
    <source>
        <dbReference type="SAM" id="MobiDB-lite"/>
    </source>
</evidence>
<name>A0A667X516_9TELE</name>
<feature type="region of interest" description="Disordered" evidence="2">
    <location>
        <begin position="968"/>
        <end position="1032"/>
    </location>
</feature>
<feature type="compositionally biased region" description="Low complexity" evidence="2">
    <location>
        <begin position="1368"/>
        <end position="1380"/>
    </location>
</feature>
<feature type="compositionally biased region" description="Polar residues" evidence="2">
    <location>
        <begin position="1355"/>
        <end position="1367"/>
    </location>
</feature>
<dbReference type="SMART" id="SM00353">
    <property type="entry name" value="HLH"/>
    <property type="match status" value="1"/>
</dbReference>
<feature type="region of interest" description="Disordered" evidence="2">
    <location>
        <begin position="1251"/>
        <end position="1414"/>
    </location>
</feature>
<accession>A0A667X516</accession>
<dbReference type="InParanoid" id="A0A667X516"/>
<evidence type="ECO:0000259" key="3">
    <source>
        <dbReference type="PROSITE" id="PS50888"/>
    </source>
</evidence>
<dbReference type="PANTHER" id="PTHR46970">
    <property type="entry name" value="BASIC HELIX-LOOP-HELIX DOMAIN-CONTAINING PROTEIN USF3"/>
    <property type="match status" value="1"/>
</dbReference>
<dbReference type="Pfam" id="PF00010">
    <property type="entry name" value="HLH"/>
    <property type="match status" value="1"/>
</dbReference>
<feature type="domain" description="BHLH" evidence="3">
    <location>
        <begin position="18"/>
        <end position="69"/>
    </location>
</feature>
<dbReference type="FunCoup" id="A0A667X516">
    <property type="interactions" value="1302"/>
</dbReference>
<feature type="compositionally biased region" description="Polar residues" evidence="2">
    <location>
        <begin position="1615"/>
        <end position="1626"/>
    </location>
</feature>
<feature type="region of interest" description="Disordered" evidence="2">
    <location>
        <begin position="1"/>
        <end position="27"/>
    </location>
</feature>
<dbReference type="GO" id="GO:0046983">
    <property type="term" value="F:protein dimerization activity"/>
    <property type="evidence" value="ECO:0007669"/>
    <property type="project" value="InterPro"/>
</dbReference>
<feature type="region of interest" description="Disordered" evidence="2">
    <location>
        <begin position="1584"/>
        <end position="1769"/>
    </location>
</feature>
<dbReference type="Ensembl" id="ENSMMDT00005009266.1">
    <property type="protein sequence ID" value="ENSMMDP00005009018.1"/>
    <property type="gene ID" value="ENSMMDG00005004967.1"/>
</dbReference>
<feature type="compositionally biased region" description="Polar residues" evidence="2">
    <location>
        <begin position="1053"/>
        <end position="1063"/>
    </location>
</feature>
<dbReference type="GeneTree" id="ENSGT00390000015759"/>
<feature type="region of interest" description="Disordered" evidence="2">
    <location>
        <begin position="1053"/>
        <end position="1080"/>
    </location>
</feature>
<evidence type="ECO:0000256" key="1">
    <source>
        <dbReference type="SAM" id="Coils"/>
    </source>
</evidence>
<feature type="region of interest" description="Disordered" evidence="2">
    <location>
        <begin position="2014"/>
        <end position="2144"/>
    </location>
</feature>
<feature type="compositionally biased region" description="Low complexity" evidence="2">
    <location>
        <begin position="1019"/>
        <end position="1030"/>
    </location>
</feature>
<dbReference type="InterPro" id="IPR011598">
    <property type="entry name" value="bHLH_dom"/>
</dbReference>
<evidence type="ECO:0000313" key="4">
    <source>
        <dbReference type="Ensembl" id="ENSMMDP00005009018.1"/>
    </source>
</evidence>
<feature type="coiled-coil region" evidence="1">
    <location>
        <begin position="82"/>
        <end position="109"/>
    </location>
</feature>
<feature type="compositionally biased region" description="Polar residues" evidence="2">
    <location>
        <begin position="1109"/>
        <end position="1127"/>
    </location>
</feature>
<keyword evidence="5" id="KW-1185">Reference proteome</keyword>
<dbReference type="Gene3D" id="4.10.280.10">
    <property type="entry name" value="Helix-loop-helix DNA-binding domain"/>
    <property type="match status" value="1"/>
</dbReference>
<feature type="region of interest" description="Disordered" evidence="2">
    <location>
        <begin position="1188"/>
        <end position="1207"/>
    </location>
</feature>
<feature type="compositionally biased region" description="Low complexity" evidence="2">
    <location>
        <begin position="979"/>
        <end position="1008"/>
    </location>
</feature>
<feature type="compositionally biased region" description="Low complexity" evidence="2">
    <location>
        <begin position="1637"/>
        <end position="1719"/>
    </location>
</feature>
<gene>
    <name evidence="4" type="primary">USF3</name>
    <name evidence="4" type="synonym">usf3</name>
</gene>
<feature type="compositionally biased region" description="Low complexity" evidence="2">
    <location>
        <begin position="2071"/>
        <end position="2090"/>
    </location>
</feature>
<feature type="region of interest" description="Disordered" evidence="2">
    <location>
        <begin position="1790"/>
        <end position="1814"/>
    </location>
</feature>
<dbReference type="InterPro" id="IPR048064">
    <property type="entry name" value="USF3_bHLH"/>
</dbReference>
<dbReference type="CDD" id="cd18910">
    <property type="entry name" value="bHLHzip_USF3"/>
    <property type="match status" value="1"/>
</dbReference>
<organism evidence="4 5">
    <name type="scientific">Myripristis murdjan</name>
    <name type="common">pinecone soldierfish</name>
    <dbReference type="NCBI Taxonomy" id="586833"/>
    <lineage>
        <taxon>Eukaryota</taxon>
        <taxon>Metazoa</taxon>
        <taxon>Chordata</taxon>
        <taxon>Craniata</taxon>
        <taxon>Vertebrata</taxon>
        <taxon>Euteleostomi</taxon>
        <taxon>Actinopterygii</taxon>
        <taxon>Neopterygii</taxon>
        <taxon>Teleostei</taxon>
        <taxon>Neoteleostei</taxon>
        <taxon>Acanthomorphata</taxon>
        <taxon>Holocentriformes</taxon>
        <taxon>Holocentridae</taxon>
        <taxon>Myripristis</taxon>
    </lineage>
</organism>
<evidence type="ECO:0000313" key="5">
    <source>
        <dbReference type="Proteomes" id="UP000472263"/>
    </source>
</evidence>
<feature type="region of interest" description="Disordered" evidence="2">
    <location>
        <begin position="1826"/>
        <end position="1851"/>
    </location>
</feature>
<feature type="compositionally biased region" description="Polar residues" evidence="2">
    <location>
        <begin position="1070"/>
        <end position="1080"/>
    </location>
</feature>
<sequence length="2369" mass="251136">MPEMTETQTPGRKPKKKKNKESHNAVERHRKEKINAGINRIGNLLPCSQALKQSKNMILDQAFRYITDLKKQNDTMLLEGGDKVQAEEIQRLRRQLEELRKESAHYIELLKAHDINFLEDPTIHWKGKQRSAKVAKVTPTHQLPKGIIVYSNGNVMCPAGKETSPGKQPSETLVVQPSPEVATRVRVNGALLQVNTSSPAPSLLPGAAITPSQSTPGLRVVEQCVVETPAVAPTLPPSVSYITLQIPAVTTALPQQPLPATPAQSLNIAASPASQLCTQSPVQPISSLTTLPQNITTSRPVMSEVHSLVTQDTAIRTVSYTTIPNNSALLRAGAAGSTQTTWTTLQLAGNTVQPVCQSLSTPEVTNTSQAVQQLTVCPMGNKPSVQPIQIQMQPQVPVQQAPITAHIQAQPIQRSPQLQPAILTQTQPQPVLAPQPQCAVLPQSAVAPQPAVVAHPAVVSQPQPPVLQPASVVPHPSTALIPQPQRLPQPALVPQPQATVLPLLQTMQVLQVNPTGAAASGVTAPQNTNNPSVVILQQANACPAQTVVREELASQTPCQHIVIIQAPNQTAPAPQNPQVGMVPAVVPTAVPAVPTQIATTSCATSTTCLQTVGGKQLVHILPRPVQPQINQPQQVTQASSAQPVPPTPQTITVNGQVFALQPMKTSDKSGLQGAQSTLQLVQPTTTEEPTTNVALNSLGALSSLNQSISQGLPLTISSQNSVQLPAAPSSAVQQKQQQQAPTPVTVPGAALTLPVRQLQVPVKVGPVVNAAKASGRRPRTALISKRTTPKRTKPPKKKELKEARTAVTIAAKPVPAAAESQTVEVAVSQVVPSSGVTVTDIPVVSVTAVTATTCSEVSTQSKTVGNSDTSTQGPLKMITICSSSGVSTVSSKSLSQNTASVSSTAIVPQSKSIACVSTTQSEIIFSHASTSVNVTEVTTVSVTAVKPSVSAAVAIECKPALVTGNNSIVTKPTAPQGKQSVTTTAASMTQTRSAATTASSRQSRSVVSGAGATESQYTSPSESVASSPPVCNSSVTNSAPVISVQASQPTVCQSHTSNAQGSQPRLKPESQPTTCPSVSTTAISSAAPTFSTASVTAPVSSEFRKRVTVSKTVTQPGLSLSNPSSSHPAEVKPPHHPEGDREAQKEGHPTAATGKNGMVSAASAETSSRKDFALPQQVYTNLDHETMEHPMTSSRQTDSPMSAGAGAGRGFSVASMLPQGHNISASSGSFGTFSFTTEQAEMLALAMLEQDSPGRRNGGCPGENTTSNPTTAAWEPPKTPPTSTSKERGSAGQHAKVTKPMDTAVVKPPTQVSVRGQVGEGAVSGPTGARHPQNISYSQSQSLPQVQSQSQPQSGTVASLSVNNLIRPSSSQQPYPGSPSLAGQQASVPSPVGTSAHIAQSSNNTLPPCSGSAQNEYTPLKSALMRVQTVNLGERHVKNVSKRQAQEEVMLSSGKRPKPCPPSATVGRMEVKAPDHSQMMVGQLPPSSSAIMTRINPEGGGPLFSTNSFMSTVLRPTDGHCPPQGPPEQNQPGVLHLPQGHPQHAGQHLGGNPYMKQQQQQEQQRHHLYQLQHHLTQPDPAQLHSLHQRALQQQQQQQQQQDQQHAQKKRGLVRGSQTGSPAGLQQKQHHLEKSGVQQQHPHQQQQTQHQQHTQQQSQQHAQQQQQQSHQQSQQHQPQTQHQQSHPQQHQQQTQLQQQPQTQHQHQQQQQQQLQQQQSSHSRHQQHIQQQIQQQQQQHFRHQDKSCEAQAAGPRGHHGSHLAPQEHLKPGQDHNAMQRLMNSRNLEQQLISQPSNPVSRPSDLACAPSRQERHRVSNYSAEALIGKSSTSGEQQQRMGLHLQPGRGGTQEQPDLRGYLDTSRGKANIGHNPQNRLPQDHPGSADVQRVSECPPFKTMGGGGGHQLGGFEAQVSRGGEMTPKSVPPSQRGPQGQQQVGFRMGVGPPADGRTRGGYGGAHPGTQGVQIGAGLPREQEGCHQSFMQSLLSPHLPEQSNHQRTVQCCPPVSMEYSCVPGSSSGDMQAKASSPSVPQTQKTMRLGEGNKGHISQVSGNMHGGPGVRASLPHPPTPQSSSEPGRSSAPSRPPTAVSQRSRHIAQENQPSKLRPGDRPRSGTLRQSNPFEPEGHLSLPSGGGVLLSRPQSGGEARRSIVRFMTDSAQVTTDNNLVPDQHLAQNFGFPFIAEGGMNPPPPINANSTFIPPVSQPSASRTPALLPVEPQNTLPSFYPSYSPAAHPSLPSDIPLQYFSNQMFTSPSADKGSAAPLNNRFGSILSPPRPVGFGQTSFPLLPDMPPMPIANSSGITPHLSNFSLTSLFPEIATAMPTDGSAMPMSPLLSLSNTSSADSGKQPNRPAHNISHILGHDGSSAV</sequence>
<dbReference type="PANTHER" id="PTHR46970:SF1">
    <property type="entry name" value="BASIC HELIX-LOOP-HELIX DOMAIN-CONTAINING PROTEIN USF3"/>
    <property type="match status" value="1"/>
</dbReference>
<feature type="compositionally biased region" description="Polar residues" evidence="2">
    <location>
        <begin position="1826"/>
        <end position="1836"/>
    </location>
</feature>
<reference evidence="4" key="1">
    <citation type="submission" date="2019-06" db="EMBL/GenBank/DDBJ databases">
        <authorList>
            <consortium name="Wellcome Sanger Institute Data Sharing"/>
        </authorList>
    </citation>
    <scope>NUCLEOTIDE SEQUENCE [LARGE SCALE GENOMIC DNA]</scope>
</reference>
<feature type="compositionally biased region" description="Low complexity" evidence="2">
    <location>
        <begin position="1584"/>
        <end position="1604"/>
    </location>
</feature>
<dbReference type="GO" id="GO:0001228">
    <property type="term" value="F:DNA-binding transcription activator activity, RNA polymerase II-specific"/>
    <property type="evidence" value="ECO:0007669"/>
    <property type="project" value="TreeGrafter"/>
</dbReference>
<feature type="compositionally biased region" description="Basic and acidic residues" evidence="2">
    <location>
        <begin position="1129"/>
        <end position="1148"/>
    </location>
</feature>
<feature type="compositionally biased region" description="Low complexity" evidence="2">
    <location>
        <begin position="1726"/>
        <end position="1737"/>
    </location>
</feature>
<feature type="compositionally biased region" description="Polar residues" evidence="2">
    <location>
        <begin position="1"/>
        <end position="10"/>
    </location>
</feature>
<keyword evidence="1" id="KW-0175">Coiled coil</keyword>
<reference evidence="4" key="3">
    <citation type="submission" date="2025-09" db="UniProtKB">
        <authorList>
            <consortium name="Ensembl"/>
        </authorList>
    </citation>
    <scope>IDENTIFICATION</scope>
</reference>
<feature type="region of interest" description="Disordered" evidence="2">
    <location>
        <begin position="2326"/>
        <end position="2369"/>
    </location>
</feature>
<dbReference type="FunFam" id="4.10.280.10:FF:000051">
    <property type="entry name" value="Basic helix-loop-helix domain-containing protein KIAA2018"/>
    <property type="match status" value="1"/>
</dbReference>
<feature type="compositionally biased region" description="Low complexity" evidence="2">
    <location>
        <begin position="1336"/>
        <end position="1354"/>
    </location>
</feature>